<dbReference type="AlphaFoldDB" id="A0A0F9IRM4"/>
<sequence>MSVSKNSSFAHIQYITYPKELGRKCISCSSPIVFLYPSGGHEYMDFQGKIKEVRKFYCCTNPDCKLHAKPLNPSPLNVLPFKQFSLGIWKWIAQEAKLYKQKPALICERIYDQFNVKISESTIRNYINEIDAFLSNQIDKRTIKILKAQRKIILALDGQKPDKDRAALWLFVDLISNRVLKIVILKSADHSTLHALVEDILTFFEVELAGLVSDKQGSIVKMRDTFYSEIPHQYCHFHFLQNLWNHIEVKDGNLHKELSKAVNNLHILTVSKTSKISFEGIGKAPIREVFREVEQSLRILIKARTRKFEHLRGVEVYERLCRYVEEMDRVLAVEDPDRKIVKLMNKTADSLHHTLKETENHYKACVELYEAFQSIRKSLSKELDSETTEVKEASILKEEKLRVLDEHFEEIWEKVKGFGGIMEKSQLRTFLPQKDTLANTIKQEWVRLYYSYRKGLCAYYNFPILAKTNSPMETKFSQEKSIFISRVGKEQIGSQIRIRGEHVLKQLYAGKQEIKEIIKAMGANYDRTQIIKELNALVRRTKEETKLWKNAIHETLGLKSVLAKGKNPSKNKSRNKKNNFVG</sequence>
<evidence type="ECO:0008006" key="3">
    <source>
        <dbReference type="Google" id="ProtNLM"/>
    </source>
</evidence>
<feature type="region of interest" description="Disordered" evidence="1">
    <location>
        <begin position="563"/>
        <end position="582"/>
    </location>
</feature>
<accession>A0A0F9IRM4</accession>
<reference evidence="2" key="1">
    <citation type="journal article" date="2015" name="Nature">
        <title>Complex archaea that bridge the gap between prokaryotes and eukaryotes.</title>
        <authorList>
            <person name="Spang A."/>
            <person name="Saw J.H."/>
            <person name="Jorgensen S.L."/>
            <person name="Zaremba-Niedzwiedzka K."/>
            <person name="Martijn J."/>
            <person name="Lind A.E."/>
            <person name="van Eijk R."/>
            <person name="Schleper C."/>
            <person name="Guy L."/>
            <person name="Ettema T.J."/>
        </authorList>
    </citation>
    <scope>NUCLEOTIDE SEQUENCE</scope>
</reference>
<gene>
    <name evidence="2" type="ORF">LCGC14_1545610</name>
</gene>
<proteinExistence type="predicted"/>
<comment type="caution">
    <text evidence="2">The sequence shown here is derived from an EMBL/GenBank/DDBJ whole genome shotgun (WGS) entry which is preliminary data.</text>
</comment>
<feature type="compositionally biased region" description="Basic residues" evidence="1">
    <location>
        <begin position="567"/>
        <end position="582"/>
    </location>
</feature>
<dbReference type="EMBL" id="LAZR01011747">
    <property type="protein sequence ID" value="KKM60064.1"/>
    <property type="molecule type" value="Genomic_DNA"/>
</dbReference>
<name>A0A0F9IRM4_9ZZZZ</name>
<evidence type="ECO:0000313" key="2">
    <source>
        <dbReference type="EMBL" id="KKM60064.1"/>
    </source>
</evidence>
<protein>
    <recommendedName>
        <fullName evidence="3">MULE transposase domain-containing protein</fullName>
    </recommendedName>
</protein>
<organism evidence="2">
    <name type="scientific">marine sediment metagenome</name>
    <dbReference type="NCBI Taxonomy" id="412755"/>
    <lineage>
        <taxon>unclassified sequences</taxon>
        <taxon>metagenomes</taxon>
        <taxon>ecological metagenomes</taxon>
    </lineage>
</organism>
<evidence type="ECO:0000256" key="1">
    <source>
        <dbReference type="SAM" id="MobiDB-lite"/>
    </source>
</evidence>